<dbReference type="CDD" id="cd02961">
    <property type="entry name" value="PDI_a_family"/>
    <property type="match status" value="1"/>
</dbReference>
<evidence type="ECO:0000256" key="1">
    <source>
        <dbReference type="ARBA" id="ARBA00006347"/>
    </source>
</evidence>
<dbReference type="CDD" id="cd02995">
    <property type="entry name" value="PDI_a_PDI_a'_C"/>
    <property type="match status" value="1"/>
</dbReference>
<dbReference type="Gene3D" id="3.40.30.10">
    <property type="entry name" value="Glutaredoxin"/>
    <property type="match status" value="4"/>
</dbReference>
<proteinExistence type="inferred from homology"/>
<dbReference type="PRINTS" id="PR00421">
    <property type="entry name" value="THIOREDOXIN"/>
</dbReference>
<protein>
    <recommendedName>
        <fullName evidence="2">Thioredoxin domain-containing protein</fullName>
    </recommendedName>
</protein>
<dbReference type="VEuPathDB" id="CryptoDB:Cvel_23321"/>
<dbReference type="Pfam" id="PF00085">
    <property type="entry name" value="Thioredoxin"/>
    <property type="match status" value="1"/>
</dbReference>
<dbReference type="GO" id="GO:0005783">
    <property type="term" value="C:endoplasmic reticulum"/>
    <property type="evidence" value="ECO:0007669"/>
    <property type="project" value="TreeGrafter"/>
</dbReference>
<evidence type="ECO:0000313" key="3">
    <source>
        <dbReference type="EMBL" id="CEM34014.1"/>
    </source>
</evidence>
<dbReference type="GO" id="GO:0006457">
    <property type="term" value="P:protein folding"/>
    <property type="evidence" value="ECO:0007669"/>
    <property type="project" value="TreeGrafter"/>
</dbReference>
<dbReference type="SUPFAM" id="SSF52833">
    <property type="entry name" value="Thioredoxin-like"/>
    <property type="match status" value="4"/>
</dbReference>
<accession>A0A0G4GTB7</accession>
<dbReference type="EMBL" id="CDMZ01001534">
    <property type="protein sequence ID" value="CEM34014.1"/>
    <property type="molecule type" value="Genomic_DNA"/>
</dbReference>
<dbReference type="PANTHER" id="PTHR18929">
    <property type="entry name" value="PROTEIN DISULFIDE ISOMERASE"/>
    <property type="match status" value="1"/>
</dbReference>
<dbReference type="InterPro" id="IPR036249">
    <property type="entry name" value="Thioredoxin-like_sf"/>
</dbReference>
<dbReference type="PROSITE" id="PS00194">
    <property type="entry name" value="THIOREDOXIN_1"/>
    <property type="match status" value="1"/>
</dbReference>
<dbReference type="PROSITE" id="PS51352">
    <property type="entry name" value="THIOREDOXIN_2"/>
    <property type="match status" value="1"/>
</dbReference>
<dbReference type="GO" id="GO:0034976">
    <property type="term" value="P:response to endoplasmic reticulum stress"/>
    <property type="evidence" value="ECO:0007669"/>
    <property type="project" value="TreeGrafter"/>
</dbReference>
<reference evidence="3" key="1">
    <citation type="submission" date="2014-11" db="EMBL/GenBank/DDBJ databases">
        <authorList>
            <person name="Otto D Thomas"/>
            <person name="Naeem Raeece"/>
        </authorList>
    </citation>
    <scope>NUCLEOTIDE SEQUENCE</scope>
</reference>
<evidence type="ECO:0000259" key="2">
    <source>
        <dbReference type="PROSITE" id="PS51352"/>
    </source>
</evidence>
<comment type="similarity">
    <text evidence="1">Belongs to the protein disulfide isomerase family.</text>
</comment>
<feature type="domain" description="Thioredoxin" evidence="2">
    <location>
        <begin position="330"/>
        <end position="454"/>
    </location>
</feature>
<sequence>MPNVKFAMIDCMKYGKALEEYKITEYPTVKFFTDGKEHPFTGPRTTPGVISWLKKHSETDHYLNTAEEADKFLAGKSLNVVGFFPGEASTHAKEDFLHAARHYDDVLFSETNQTEVMLHLFENHGVKEFLEKGFAPGFTFDGLKKKIEAKTHPVVVMFTEHPDPADKMAVYTEDDTGISFLLHFVNVHRFPAVVRFPSMALPGTNAEQIDYGPMFEDGRPLVVMFVPAGTTGSTAGEKSAVETEFIAAARKLRGEFLFVLSSVSHPLEKRLMDLTAVDEEESLPVVRLVTINPMGHGNYHAALKHKLEASQITASGIETFVRDFQVGKLPLFLRSEPVPDEADNDGPVRILVGDTFEKEVMDPRYDVLVEFYAPWCGHCRKLEPTYKELGRKLSGIETLKITKMDATRNEIKEMKISAYPSLFLYPAGKKSEPIAYRGPREVSDFVSFLQKTCTHSFDPSTPPKDEPVEDGLLANIEL</sequence>
<gene>
    <name evidence="3" type="ORF">Cvel_23321</name>
</gene>
<dbReference type="GO" id="GO:0003756">
    <property type="term" value="F:protein disulfide isomerase activity"/>
    <property type="evidence" value="ECO:0007669"/>
    <property type="project" value="TreeGrafter"/>
</dbReference>
<dbReference type="PhylomeDB" id="A0A0G4GTB7"/>
<dbReference type="InterPro" id="IPR013766">
    <property type="entry name" value="Thioredoxin_domain"/>
</dbReference>
<organism evidence="3">
    <name type="scientific">Chromera velia CCMP2878</name>
    <dbReference type="NCBI Taxonomy" id="1169474"/>
    <lineage>
        <taxon>Eukaryota</taxon>
        <taxon>Sar</taxon>
        <taxon>Alveolata</taxon>
        <taxon>Colpodellida</taxon>
        <taxon>Chromeraceae</taxon>
        <taxon>Chromera</taxon>
    </lineage>
</organism>
<dbReference type="AlphaFoldDB" id="A0A0G4GTB7"/>
<dbReference type="InterPro" id="IPR017937">
    <property type="entry name" value="Thioredoxin_CS"/>
</dbReference>
<name>A0A0G4GTB7_9ALVE</name>